<dbReference type="AlphaFoldDB" id="A0A815RZB5"/>
<organism evidence="2 5">
    <name type="scientific">Didymodactylos carnosus</name>
    <dbReference type="NCBI Taxonomy" id="1234261"/>
    <lineage>
        <taxon>Eukaryota</taxon>
        <taxon>Metazoa</taxon>
        <taxon>Spiralia</taxon>
        <taxon>Gnathifera</taxon>
        <taxon>Rotifera</taxon>
        <taxon>Eurotatoria</taxon>
        <taxon>Bdelloidea</taxon>
        <taxon>Philodinida</taxon>
        <taxon>Philodinidae</taxon>
        <taxon>Didymodactylos</taxon>
    </lineage>
</organism>
<protein>
    <submittedName>
        <fullName evidence="2">Uncharacterized protein</fullName>
    </submittedName>
</protein>
<dbReference type="InterPro" id="IPR011042">
    <property type="entry name" value="6-blade_b-propeller_TolB-like"/>
</dbReference>
<gene>
    <name evidence="2" type="ORF">GPM918_LOCUS36003</name>
    <name evidence="1" type="ORF">OVA965_LOCUS22492</name>
    <name evidence="4" type="ORF">SRO942_LOCUS36729</name>
    <name evidence="3" type="ORF">TMI583_LOCUS23206</name>
</gene>
<dbReference type="Proteomes" id="UP000682733">
    <property type="component" value="Unassembled WGS sequence"/>
</dbReference>
<dbReference type="EMBL" id="CAJOBC010086855">
    <property type="protein sequence ID" value="CAF4349242.1"/>
    <property type="molecule type" value="Genomic_DNA"/>
</dbReference>
<dbReference type="Proteomes" id="UP000677228">
    <property type="component" value="Unassembled WGS sequence"/>
</dbReference>
<comment type="caution">
    <text evidence="2">The sequence shown here is derived from an EMBL/GenBank/DDBJ whole genome shotgun (WGS) entry which is preliminary data.</text>
</comment>
<dbReference type="Gene3D" id="2.120.10.30">
    <property type="entry name" value="TolB, C-terminal domain"/>
    <property type="match status" value="1"/>
</dbReference>
<dbReference type="Proteomes" id="UP000663829">
    <property type="component" value="Unassembled WGS sequence"/>
</dbReference>
<dbReference type="Proteomes" id="UP000681722">
    <property type="component" value="Unassembled WGS sequence"/>
</dbReference>
<dbReference type="EMBL" id="CAJOBA010034241">
    <property type="protein sequence ID" value="CAF3980823.1"/>
    <property type="molecule type" value="Genomic_DNA"/>
</dbReference>
<evidence type="ECO:0000313" key="3">
    <source>
        <dbReference type="EMBL" id="CAF3980823.1"/>
    </source>
</evidence>
<keyword evidence="5" id="KW-1185">Reference proteome</keyword>
<evidence type="ECO:0000313" key="1">
    <source>
        <dbReference type="EMBL" id="CAF1169431.1"/>
    </source>
</evidence>
<reference evidence="2" key="1">
    <citation type="submission" date="2021-02" db="EMBL/GenBank/DDBJ databases">
        <authorList>
            <person name="Nowell W R."/>
        </authorList>
    </citation>
    <scope>NUCLEOTIDE SEQUENCE</scope>
</reference>
<evidence type="ECO:0000313" key="2">
    <source>
        <dbReference type="EMBL" id="CAF1485059.1"/>
    </source>
</evidence>
<dbReference type="EMBL" id="CAJNOQ010021371">
    <property type="protein sequence ID" value="CAF1485059.1"/>
    <property type="molecule type" value="Genomic_DNA"/>
</dbReference>
<dbReference type="SUPFAM" id="SSF101898">
    <property type="entry name" value="NHL repeat"/>
    <property type="match status" value="1"/>
</dbReference>
<name>A0A815RZB5_9BILA</name>
<proteinExistence type="predicted"/>
<dbReference type="OrthoDB" id="10037314at2759"/>
<evidence type="ECO:0000313" key="4">
    <source>
        <dbReference type="EMBL" id="CAF4349242.1"/>
    </source>
</evidence>
<evidence type="ECO:0000313" key="5">
    <source>
        <dbReference type="Proteomes" id="UP000663829"/>
    </source>
</evidence>
<dbReference type="EMBL" id="CAJNOK010012717">
    <property type="protein sequence ID" value="CAF1169431.1"/>
    <property type="molecule type" value="Genomic_DNA"/>
</dbReference>
<accession>A0A815RZB5</accession>
<sequence length="266" mass="29809">MWLLNRIKNQTANIVILSNPTGLAMDDQSHLAVVYNANRLQLMYSNLTTIETISTATNSRPLSYQNSYYFVGIYPVISPYTLYMYSATNLTLVSTTTNIYGSPQRVAFVYNNSIMCVITQNTTISTMLYYQYYSPTSFILNRTLILPITNAFYLAKLEDEAFFIVDAKGGGSIYKLLIATDTVSSFITTNSTEAPTAIVIDSCGRLWVTIVNYGIRIYDQTGTLIGSWAVSSQLYDIIVTETYDIYLVDKVSNKLSKYDTNVQCGV</sequence>